<keyword evidence="2" id="KW-0479">Metal-binding</keyword>
<protein>
    <recommendedName>
        <fullName evidence="5">Enoyl reductase (ER) domain-containing protein</fullName>
    </recommendedName>
</protein>
<dbReference type="InterPro" id="IPR002364">
    <property type="entry name" value="Quin_OxRdtase/zeta-crystal_CS"/>
</dbReference>
<evidence type="ECO:0000313" key="6">
    <source>
        <dbReference type="EMBL" id="KAJ3048609.1"/>
    </source>
</evidence>
<dbReference type="Pfam" id="PF08240">
    <property type="entry name" value="ADH_N"/>
    <property type="match status" value="1"/>
</dbReference>
<dbReference type="Proteomes" id="UP001212841">
    <property type="component" value="Unassembled WGS sequence"/>
</dbReference>
<dbReference type="InterPro" id="IPR050700">
    <property type="entry name" value="YIM1/Zinc_Alcohol_DH_Fams"/>
</dbReference>
<dbReference type="InterPro" id="IPR014182">
    <property type="entry name" value="ADH_Zn_typ-1"/>
</dbReference>
<comment type="similarity">
    <text evidence="1">Belongs to the zinc-containing alcohol dehydrogenase family. Quinone oxidoreductase subfamily.</text>
</comment>
<dbReference type="InterPro" id="IPR013154">
    <property type="entry name" value="ADH-like_N"/>
</dbReference>
<dbReference type="InterPro" id="IPR036291">
    <property type="entry name" value="NAD(P)-bd_dom_sf"/>
</dbReference>
<dbReference type="InterPro" id="IPR020843">
    <property type="entry name" value="ER"/>
</dbReference>
<evidence type="ECO:0000256" key="1">
    <source>
        <dbReference type="ARBA" id="ARBA00010371"/>
    </source>
</evidence>
<dbReference type="SUPFAM" id="SSF50129">
    <property type="entry name" value="GroES-like"/>
    <property type="match status" value="1"/>
</dbReference>
<sequence>MKAIGHTRNGPADDVLEEREVPVPTLSNPWDILVRVKAVSVNPVDTKRRSIHPIGENTFRILGYDASGIVEAVGSSVTRFKKGDEVAYAGAIGRDGSNAEFQLVDSRIVGRKPKSLGYAQAAAYPLVGLTAWEGLFEGAGIPVDGKGAEGKKLLVIGGAGGVGSLVIQLAKKLAHLTVIATASRSESQKFAQSLGADHVIDHSRNLKEELKKIGIDSVDYIYNTQSTEHYFEQAVDVLGVTGKLILINETDEKLPLGKLMSKRLSVIYELMFTRPIFGVELEKQGAILDRLAELIESGTLKSTEGHVEKWSLAGLKSVHKQLESHRTVGKVVLEF</sequence>
<dbReference type="PROSITE" id="PS01162">
    <property type="entry name" value="QOR_ZETA_CRYSTAL"/>
    <property type="match status" value="1"/>
</dbReference>
<evidence type="ECO:0000256" key="2">
    <source>
        <dbReference type="ARBA" id="ARBA00022723"/>
    </source>
</evidence>
<reference evidence="6" key="1">
    <citation type="submission" date="2020-05" db="EMBL/GenBank/DDBJ databases">
        <title>Phylogenomic resolution of chytrid fungi.</title>
        <authorList>
            <person name="Stajich J.E."/>
            <person name="Amses K."/>
            <person name="Simmons R."/>
            <person name="Seto K."/>
            <person name="Myers J."/>
            <person name="Bonds A."/>
            <person name="Quandt C.A."/>
            <person name="Barry K."/>
            <person name="Liu P."/>
            <person name="Grigoriev I."/>
            <person name="Longcore J.E."/>
            <person name="James T.Y."/>
        </authorList>
    </citation>
    <scope>NUCLEOTIDE SEQUENCE</scope>
    <source>
        <strain evidence="6">JEL0318</strain>
    </source>
</reference>
<proteinExistence type="inferred from homology"/>
<comment type="caution">
    <text evidence="6">The sequence shown here is derived from an EMBL/GenBank/DDBJ whole genome shotgun (WGS) entry which is preliminary data.</text>
</comment>
<dbReference type="NCBIfam" id="TIGR02817">
    <property type="entry name" value="adh_fam_1"/>
    <property type="match status" value="1"/>
</dbReference>
<keyword evidence="7" id="KW-1185">Reference proteome</keyword>
<evidence type="ECO:0000313" key="7">
    <source>
        <dbReference type="Proteomes" id="UP001212841"/>
    </source>
</evidence>
<evidence type="ECO:0000259" key="5">
    <source>
        <dbReference type="SMART" id="SM00829"/>
    </source>
</evidence>
<evidence type="ECO:0000256" key="4">
    <source>
        <dbReference type="ARBA" id="ARBA00023002"/>
    </source>
</evidence>
<accession>A0AAD5S7M9</accession>
<dbReference type="SUPFAM" id="SSF51735">
    <property type="entry name" value="NAD(P)-binding Rossmann-fold domains"/>
    <property type="match status" value="1"/>
</dbReference>
<dbReference type="AlphaFoldDB" id="A0AAD5S7M9"/>
<dbReference type="SMART" id="SM00829">
    <property type="entry name" value="PKS_ER"/>
    <property type="match status" value="1"/>
</dbReference>
<dbReference type="Gene3D" id="3.40.50.720">
    <property type="entry name" value="NAD(P)-binding Rossmann-like Domain"/>
    <property type="match status" value="1"/>
</dbReference>
<feature type="domain" description="Enoyl reductase (ER)" evidence="5">
    <location>
        <begin position="14"/>
        <end position="333"/>
    </location>
</feature>
<dbReference type="EMBL" id="JADGJD010000765">
    <property type="protein sequence ID" value="KAJ3048609.1"/>
    <property type="molecule type" value="Genomic_DNA"/>
</dbReference>
<dbReference type="InterPro" id="IPR011032">
    <property type="entry name" value="GroES-like_sf"/>
</dbReference>
<dbReference type="Pfam" id="PF00107">
    <property type="entry name" value="ADH_zinc_N"/>
    <property type="match status" value="1"/>
</dbReference>
<dbReference type="GO" id="GO:0016491">
    <property type="term" value="F:oxidoreductase activity"/>
    <property type="evidence" value="ECO:0007669"/>
    <property type="project" value="UniProtKB-KW"/>
</dbReference>
<dbReference type="PANTHER" id="PTHR11695:SF294">
    <property type="entry name" value="RETICULON-4-INTERACTING PROTEIN 1, MITOCHONDRIAL"/>
    <property type="match status" value="1"/>
</dbReference>
<gene>
    <name evidence="6" type="ORF">HK097_010385</name>
</gene>
<dbReference type="Gene3D" id="3.90.180.10">
    <property type="entry name" value="Medium-chain alcohol dehydrogenases, catalytic domain"/>
    <property type="match status" value="1"/>
</dbReference>
<dbReference type="CDD" id="cd08252">
    <property type="entry name" value="AL_MDR"/>
    <property type="match status" value="1"/>
</dbReference>
<dbReference type="GO" id="GO:0008270">
    <property type="term" value="F:zinc ion binding"/>
    <property type="evidence" value="ECO:0007669"/>
    <property type="project" value="InterPro"/>
</dbReference>
<dbReference type="InterPro" id="IPR013149">
    <property type="entry name" value="ADH-like_C"/>
</dbReference>
<name>A0AAD5S7M9_9FUNG</name>
<evidence type="ECO:0000256" key="3">
    <source>
        <dbReference type="ARBA" id="ARBA00022833"/>
    </source>
</evidence>
<dbReference type="PANTHER" id="PTHR11695">
    <property type="entry name" value="ALCOHOL DEHYDROGENASE RELATED"/>
    <property type="match status" value="1"/>
</dbReference>
<keyword evidence="4" id="KW-0560">Oxidoreductase</keyword>
<organism evidence="6 7">
    <name type="scientific">Rhizophlyctis rosea</name>
    <dbReference type="NCBI Taxonomy" id="64517"/>
    <lineage>
        <taxon>Eukaryota</taxon>
        <taxon>Fungi</taxon>
        <taxon>Fungi incertae sedis</taxon>
        <taxon>Chytridiomycota</taxon>
        <taxon>Chytridiomycota incertae sedis</taxon>
        <taxon>Chytridiomycetes</taxon>
        <taxon>Rhizophlyctidales</taxon>
        <taxon>Rhizophlyctidaceae</taxon>
        <taxon>Rhizophlyctis</taxon>
    </lineage>
</organism>
<keyword evidence="3" id="KW-0862">Zinc</keyword>